<evidence type="ECO:0000313" key="3">
    <source>
        <dbReference type="Proteomes" id="UP000030014"/>
    </source>
</evidence>
<dbReference type="EMBL" id="JDRY01000032">
    <property type="protein sequence ID" value="KGM99651.1"/>
    <property type="molecule type" value="Genomic_DNA"/>
</dbReference>
<keyword evidence="1" id="KW-0812">Transmembrane</keyword>
<dbReference type="AlphaFoldDB" id="A0A0A0IHE4"/>
<feature type="transmembrane region" description="Helical" evidence="1">
    <location>
        <begin position="123"/>
        <end position="138"/>
    </location>
</feature>
<comment type="caution">
    <text evidence="2">The sequence shown here is derived from an EMBL/GenBank/DDBJ whole genome shotgun (WGS) entry which is preliminary data.</text>
</comment>
<organism evidence="2 3">
    <name type="scientific">Clostridium botulinum C/D str. DC5</name>
    <dbReference type="NCBI Taxonomy" id="1443128"/>
    <lineage>
        <taxon>Bacteria</taxon>
        <taxon>Bacillati</taxon>
        <taxon>Bacillota</taxon>
        <taxon>Clostridia</taxon>
        <taxon>Eubacteriales</taxon>
        <taxon>Clostridiaceae</taxon>
        <taxon>Clostridium</taxon>
    </lineage>
</organism>
<dbReference type="Pfam" id="PF04657">
    <property type="entry name" value="DMT_YdcZ"/>
    <property type="match status" value="1"/>
</dbReference>
<reference evidence="2 3" key="1">
    <citation type="submission" date="2014-01" db="EMBL/GenBank/DDBJ databases">
        <title>Plasmidome dynamics in the species complex Clostridium novyi sensu lato converts strains of independent lineages into distinctly different pathogens.</title>
        <authorList>
            <person name="Skarin H."/>
            <person name="Segerman B."/>
        </authorList>
    </citation>
    <scope>NUCLEOTIDE SEQUENCE [LARGE SCALE GENOMIC DNA]</scope>
    <source>
        <strain evidence="2 3">DC5</strain>
    </source>
</reference>
<dbReference type="Proteomes" id="UP000030014">
    <property type="component" value="Unassembled WGS sequence"/>
</dbReference>
<dbReference type="PANTHER" id="PTHR34821">
    <property type="entry name" value="INNER MEMBRANE PROTEIN YDCZ"/>
    <property type="match status" value="1"/>
</dbReference>
<name>A0A0A0IHE4_CLOBO</name>
<feature type="transmembrane region" description="Helical" evidence="1">
    <location>
        <begin position="62"/>
        <end position="85"/>
    </location>
</feature>
<sequence>MYKIYAVIVGVLLATMISINGALSGKMENCFALVVIHVVGALTTCILLLITKRKFSIKGIPFYFLCGGFVGFFVVFFNNVCVLKIGVALTLALSLLGQSIVSGIIDHYGLLGMEIHKFKKEKIVGFLIILCGIIVMTVY</sequence>
<accession>A0A0A0IHE4</accession>
<keyword evidence="1" id="KW-0472">Membrane</keyword>
<dbReference type="GO" id="GO:0005886">
    <property type="term" value="C:plasma membrane"/>
    <property type="evidence" value="ECO:0007669"/>
    <property type="project" value="TreeGrafter"/>
</dbReference>
<keyword evidence="1" id="KW-1133">Transmembrane helix</keyword>
<protein>
    <submittedName>
        <fullName evidence="2">Membrane protein</fullName>
    </submittedName>
</protein>
<dbReference type="PANTHER" id="PTHR34821:SF2">
    <property type="entry name" value="INNER MEMBRANE PROTEIN YDCZ"/>
    <property type="match status" value="1"/>
</dbReference>
<proteinExistence type="predicted"/>
<evidence type="ECO:0000313" key="2">
    <source>
        <dbReference type="EMBL" id="KGM99651.1"/>
    </source>
</evidence>
<dbReference type="RefSeq" id="WP_039257278.1">
    <property type="nucleotide sequence ID" value="NZ_JDRY01000032.1"/>
</dbReference>
<feature type="transmembrane region" description="Helical" evidence="1">
    <location>
        <begin position="31"/>
        <end position="50"/>
    </location>
</feature>
<evidence type="ECO:0000256" key="1">
    <source>
        <dbReference type="SAM" id="Phobius"/>
    </source>
</evidence>
<dbReference type="InterPro" id="IPR006750">
    <property type="entry name" value="YdcZ"/>
</dbReference>
<gene>
    <name evidence="2" type="ORF">Z955_06430</name>
</gene>